<comment type="caution">
    <text evidence="4">The sequence shown here is derived from an EMBL/GenBank/DDBJ whole genome shotgun (WGS) entry which is preliminary data.</text>
</comment>
<evidence type="ECO:0000313" key="2">
    <source>
        <dbReference type="EMBL" id="HII48098.1"/>
    </source>
</evidence>
<accession>A0A371R6F2</accession>
<dbReference type="EMBL" id="NMUF01000004">
    <property type="protein sequence ID" value="RFB00036.1"/>
    <property type="molecule type" value="Genomic_DNA"/>
</dbReference>
<reference evidence="5 6" key="1">
    <citation type="submission" date="2017-07" db="EMBL/GenBank/DDBJ databases">
        <title>Draft genome sequence of aerobic hyperthermophilic archaea, Pyrobaculum aerophilum YKB31 and YKB32.</title>
        <authorList>
            <person name="Mochizuki T."/>
            <person name="Berliner A.J."/>
            <person name="Yoshida-Takashima Y."/>
            <person name="Takaki Y."/>
            <person name="Nunoura T."/>
            <person name="Takai K."/>
        </authorList>
    </citation>
    <scope>NUCLEOTIDE SEQUENCE [LARGE SCALE GENOMIC DNA]</scope>
    <source>
        <strain evidence="3 6">YKB31</strain>
        <strain evidence="4 5">YKB32</strain>
    </source>
</reference>
<gene>
    <name evidence="3" type="ORF">CGL51_03630</name>
    <name evidence="4" type="ORF">CGL52_02450</name>
    <name evidence="2" type="ORF">HA333_11865</name>
</gene>
<dbReference type="Proteomes" id="UP000256877">
    <property type="component" value="Unassembled WGS sequence"/>
</dbReference>
<feature type="transmembrane region" description="Helical" evidence="1">
    <location>
        <begin position="74"/>
        <end position="91"/>
    </location>
</feature>
<sequence length="93" mass="9800">MLEQIAAFVAPFIIGVLVGALVKRILSVGLLLIALIIVMAALGYLSPQQVTAFLQQLGYAANQALAYAAKIKEVVPYSSLAFLIGLAIGLWKG</sequence>
<reference evidence="2" key="2">
    <citation type="journal article" date="2020" name="bioRxiv">
        <title>A rank-normalized archaeal taxonomy based on genome phylogeny resolves widespread incomplete and uneven classifications.</title>
        <authorList>
            <person name="Rinke C."/>
            <person name="Chuvochina M."/>
            <person name="Mussig A.J."/>
            <person name="Chaumeil P.-A."/>
            <person name="Waite D.W."/>
            <person name="Whitman W.B."/>
            <person name="Parks D.H."/>
            <person name="Hugenholtz P."/>
        </authorList>
    </citation>
    <scope>NUCLEOTIDE SEQUENCE</scope>
    <source>
        <strain evidence="2">UBA8839</strain>
    </source>
</reference>
<protein>
    <submittedName>
        <fullName evidence="4">Uncharacterized protein</fullName>
    </submittedName>
</protein>
<keyword evidence="1" id="KW-0472">Membrane</keyword>
<evidence type="ECO:0000313" key="6">
    <source>
        <dbReference type="Proteomes" id="UP000257123"/>
    </source>
</evidence>
<organism evidence="4 5">
    <name type="scientific">Pyrobaculum aerophilum</name>
    <dbReference type="NCBI Taxonomy" id="13773"/>
    <lineage>
        <taxon>Archaea</taxon>
        <taxon>Thermoproteota</taxon>
        <taxon>Thermoprotei</taxon>
        <taxon>Thermoproteales</taxon>
        <taxon>Thermoproteaceae</taxon>
        <taxon>Pyrobaculum</taxon>
    </lineage>
</organism>
<keyword evidence="1" id="KW-0812">Transmembrane</keyword>
<dbReference type="AlphaFoldDB" id="A0A371R6F2"/>
<dbReference type="EMBL" id="NMUE01000008">
    <property type="protein sequence ID" value="RFA97139.1"/>
    <property type="molecule type" value="Genomic_DNA"/>
</dbReference>
<dbReference type="OMA" id="VSYAMRI"/>
<evidence type="ECO:0000313" key="3">
    <source>
        <dbReference type="EMBL" id="RFA97139.1"/>
    </source>
</evidence>
<dbReference type="Proteomes" id="UP000257123">
    <property type="component" value="Unassembled WGS sequence"/>
</dbReference>
<evidence type="ECO:0000256" key="1">
    <source>
        <dbReference type="SAM" id="Phobius"/>
    </source>
</evidence>
<name>A0A371R6F2_9CREN</name>
<dbReference type="EMBL" id="DUJP01000038">
    <property type="protein sequence ID" value="HII48098.1"/>
    <property type="molecule type" value="Genomic_DNA"/>
</dbReference>
<dbReference type="Proteomes" id="UP000651120">
    <property type="component" value="Unassembled WGS sequence"/>
</dbReference>
<proteinExistence type="predicted"/>
<dbReference type="RefSeq" id="WP_011007610.1">
    <property type="nucleotide sequence ID" value="NZ_DAIOPL010000023.1"/>
</dbReference>
<evidence type="ECO:0000313" key="4">
    <source>
        <dbReference type="EMBL" id="RFB00036.1"/>
    </source>
</evidence>
<dbReference type="GeneID" id="1465372"/>
<feature type="transmembrane region" description="Helical" evidence="1">
    <location>
        <begin position="29"/>
        <end position="46"/>
    </location>
</feature>
<evidence type="ECO:0000313" key="5">
    <source>
        <dbReference type="Proteomes" id="UP000256877"/>
    </source>
</evidence>
<keyword evidence="1" id="KW-1133">Transmembrane helix</keyword>
<feature type="transmembrane region" description="Helical" evidence="1">
    <location>
        <begin position="6"/>
        <end position="22"/>
    </location>
</feature>